<gene>
    <name evidence="1" type="ORF">TCM_043659</name>
</gene>
<dbReference type="Gramene" id="EOY19033">
    <property type="protein sequence ID" value="EOY19033"/>
    <property type="gene ID" value="TCM_043659"/>
</dbReference>
<name>A0A061FQ41_THECC</name>
<organism evidence="1 2">
    <name type="scientific">Theobroma cacao</name>
    <name type="common">Cacao</name>
    <name type="synonym">Cocoa</name>
    <dbReference type="NCBI Taxonomy" id="3641"/>
    <lineage>
        <taxon>Eukaryota</taxon>
        <taxon>Viridiplantae</taxon>
        <taxon>Streptophyta</taxon>
        <taxon>Embryophyta</taxon>
        <taxon>Tracheophyta</taxon>
        <taxon>Spermatophyta</taxon>
        <taxon>Magnoliopsida</taxon>
        <taxon>eudicotyledons</taxon>
        <taxon>Gunneridae</taxon>
        <taxon>Pentapetalae</taxon>
        <taxon>rosids</taxon>
        <taxon>malvids</taxon>
        <taxon>Malvales</taxon>
        <taxon>Malvaceae</taxon>
        <taxon>Byttnerioideae</taxon>
        <taxon>Theobroma</taxon>
    </lineage>
</organism>
<sequence>MARAGQIKILGSRVRWKVGDITFYWYSREGVARFQWNRTLFGGCVGAGETSSAQEGSNAFVGEHWNHME</sequence>
<evidence type="ECO:0000313" key="1">
    <source>
        <dbReference type="EMBL" id="EOY19033.1"/>
    </source>
</evidence>
<dbReference type="InParanoid" id="A0A061FQ41"/>
<dbReference type="HOGENOM" id="CLU_2780955_0_0_1"/>
<reference evidence="1 2" key="1">
    <citation type="journal article" date="2013" name="Genome Biol.">
        <title>The genome sequence of the most widely cultivated cacao type and its use to identify candidate genes regulating pod color.</title>
        <authorList>
            <person name="Motamayor J.C."/>
            <person name="Mockaitis K."/>
            <person name="Schmutz J."/>
            <person name="Haiminen N."/>
            <person name="Iii D.L."/>
            <person name="Cornejo O."/>
            <person name="Findley S.D."/>
            <person name="Zheng P."/>
            <person name="Utro F."/>
            <person name="Royaert S."/>
            <person name="Saski C."/>
            <person name="Jenkins J."/>
            <person name="Podicheti R."/>
            <person name="Zhao M."/>
            <person name="Scheffler B.E."/>
            <person name="Stack J.C."/>
            <person name="Feltus F.A."/>
            <person name="Mustiga G.M."/>
            <person name="Amores F."/>
            <person name="Phillips W."/>
            <person name="Marelli J.P."/>
            <person name="May G.D."/>
            <person name="Shapiro H."/>
            <person name="Ma J."/>
            <person name="Bustamante C.D."/>
            <person name="Schnell R.J."/>
            <person name="Main D."/>
            <person name="Gilbert D."/>
            <person name="Parida L."/>
            <person name="Kuhn D.N."/>
        </authorList>
    </citation>
    <scope>NUCLEOTIDE SEQUENCE [LARGE SCALE GENOMIC DNA]</scope>
    <source>
        <strain evidence="2">cv. Matina 1-6</strain>
    </source>
</reference>
<dbReference type="AlphaFoldDB" id="A0A061FQ41"/>
<dbReference type="EMBL" id="CM001888">
    <property type="protein sequence ID" value="EOY19033.1"/>
    <property type="molecule type" value="Genomic_DNA"/>
</dbReference>
<accession>A0A061FQ41</accession>
<dbReference type="Proteomes" id="UP000026915">
    <property type="component" value="Chromosome 10"/>
</dbReference>
<evidence type="ECO:0000313" key="2">
    <source>
        <dbReference type="Proteomes" id="UP000026915"/>
    </source>
</evidence>
<proteinExistence type="predicted"/>
<keyword evidence="2" id="KW-1185">Reference proteome</keyword>
<protein>
    <submittedName>
        <fullName evidence="1">Uncharacterized protein</fullName>
    </submittedName>
</protein>